<dbReference type="Pfam" id="PF02566">
    <property type="entry name" value="OsmC"/>
    <property type="match status" value="1"/>
</dbReference>
<dbReference type="InterPro" id="IPR036102">
    <property type="entry name" value="OsmC/Ohrsf"/>
</dbReference>
<reference evidence="1" key="1">
    <citation type="submission" date="2021-12" db="EMBL/GenBank/DDBJ databases">
        <title>Alicyclobacillaceae gen. nov., sp. nov., isolated from chalcocite enrichment system.</title>
        <authorList>
            <person name="Jiang Z."/>
        </authorList>
    </citation>
    <scope>NUCLEOTIDE SEQUENCE</scope>
    <source>
        <strain evidence="1">MYW30-H2</strain>
    </source>
</reference>
<gene>
    <name evidence="1" type="ORF">LSG31_09920</name>
</gene>
<dbReference type="RefSeq" id="WP_347439106.1">
    <property type="nucleotide sequence ID" value="NZ_CP089291.1"/>
</dbReference>
<protein>
    <submittedName>
        <fullName evidence="1">SACOL1771 family peroxiredoxin</fullName>
    </submittedName>
</protein>
<dbReference type="PANTHER" id="PTHR42830:SF2">
    <property type="entry name" value="OSMC_OHR FAMILY PROTEIN"/>
    <property type="match status" value="1"/>
</dbReference>
<dbReference type="PANTHER" id="PTHR42830">
    <property type="entry name" value="OSMOTICALLY INDUCIBLE FAMILY PROTEIN"/>
    <property type="match status" value="1"/>
</dbReference>
<dbReference type="InterPro" id="IPR015946">
    <property type="entry name" value="KH_dom-like_a/b"/>
</dbReference>
<dbReference type="Proteomes" id="UP000830167">
    <property type="component" value="Chromosome"/>
</dbReference>
<dbReference type="NCBIfam" id="TIGR03563">
    <property type="entry name" value="perox_SACOL1771"/>
    <property type="match status" value="1"/>
</dbReference>
<dbReference type="EMBL" id="CP089291">
    <property type="protein sequence ID" value="UOF92440.1"/>
    <property type="molecule type" value="Genomic_DNA"/>
</dbReference>
<dbReference type="SUPFAM" id="SSF82784">
    <property type="entry name" value="OsmC-like"/>
    <property type="match status" value="1"/>
</dbReference>
<evidence type="ECO:0000313" key="2">
    <source>
        <dbReference type="Proteomes" id="UP000830167"/>
    </source>
</evidence>
<dbReference type="Gene3D" id="3.30.300.20">
    <property type="match status" value="1"/>
</dbReference>
<dbReference type="InterPro" id="IPR003718">
    <property type="entry name" value="OsmC/Ohr_fam"/>
</dbReference>
<name>A0ABY4CPL2_9BACL</name>
<sequence>MDQHHFRLTANWDGGRNGVGALEIGNLKSAISAPKELDGPGTGTNPEEMLMGAAATCYLITLAAILEKRALPVRKLTMETEGIVSTVGGTHFEQIIHHPHIVLAADATEEQVETANAAILRAEKACMISKALSGNVEVKAIPTVTKE</sequence>
<keyword evidence="2" id="KW-1185">Reference proteome</keyword>
<accession>A0ABY4CPL2</accession>
<dbReference type="InterPro" id="IPR019905">
    <property type="entry name" value="OsmC-like_firmicutes"/>
</dbReference>
<organism evidence="1 2">
    <name type="scientific">Fodinisporobacter ferrooxydans</name>
    <dbReference type="NCBI Taxonomy" id="2901836"/>
    <lineage>
        <taxon>Bacteria</taxon>
        <taxon>Bacillati</taxon>
        <taxon>Bacillota</taxon>
        <taxon>Bacilli</taxon>
        <taxon>Bacillales</taxon>
        <taxon>Alicyclobacillaceae</taxon>
        <taxon>Fodinisporobacter</taxon>
    </lineage>
</organism>
<proteinExistence type="predicted"/>
<evidence type="ECO:0000313" key="1">
    <source>
        <dbReference type="EMBL" id="UOF92440.1"/>
    </source>
</evidence>
<dbReference type="InterPro" id="IPR052707">
    <property type="entry name" value="OsmC_Ohr_Peroxiredoxin"/>
</dbReference>